<protein>
    <recommendedName>
        <fullName evidence="10 11">UDP-N-acetylmuramoyl-tripeptide--D-alanyl-D-alanine ligase</fullName>
        <ecNumber evidence="10 11">6.3.2.10</ecNumber>
    </recommendedName>
    <alternativeName>
        <fullName evidence="10">D-alanyl-D-alanine-adding enzyme</fullName>
    </alternativeName>
</protein>
<dbReference type="Gene3D" id="3.40.1190.10">
    <property type="entry name" value="Mur-like, catalytic domain"/>
    <property type="match status" value="1"/>
</dbReference>
<evidence type="ECO:0000256" key="8">
    <source>
        <dbReference type="ARBA" id="ARBA00023306"/>
    </source>
</evidence>
<evidence type="ECO:0000256" key="11">
    <source>
        <dbReference type="RuleBase" id="RU004136"/>
    </source>
</evidence>
<dbReference type="InterPro" id="IPR036615">
    <property type="entry name" value="Mur_ligase_C_dom_sf"/>
</dbReference>
<comment type="catalytic activity">
    <reaction evidence="10 11">
        <text>D-alanyl-D-alanine + UDP-N-acetyl-alpha-D-muramoyl-L-alanyl-gamma-D-glutamyl-meso-2,6-diaminopimelate + ATP = UDP-N-acetyl-alpha-D-muramoyl-L-alanyl-gamma-D-glutamyl-meso-2,6-diaminopimeloyl-D-alanyl-D-alanine + ADP + phosphate + H(+)</text>
        <dbReference type="Rhea" id="RHEA:28374"/>
        <dbReference type="ChEBI" id="CHEBI:15378"/>
        <dbReference type="ChEBI" id="CHEBI:30616"/>
        <dbReference type="ChEBI" id="CHEBI:43474"/>
        <dbReference type="ChEBI" id="CHEBI:57822"/>
        <dbReference type="ChEBI" id="CHEBI:61386"/>
        <dbReference type="ChEBI" id="CHEBI:83905"/>
        <dbReference type="ChEBI" id="CHEBI:456216"/>
        <dbReference type="EC" id="6.3.2.10"/>
    </reaction>
</comment>
<dbReference type="Proteomes" id="UP000320806">
    <property type="component" value="Unassembled WGS sequence"/>
</dbReference>
<dbReference type="EMBL" id="VFMO01000001">
    <property type="protein sequence ID" value="TQJ14178.1"/>
    <property type="molecule type" value="Genomic_DNA"/>
</dbReference>
<evidence type="ECO:0000256" key="5">
    <source>
        <dbReference type="ARBA" id="ARBA00022840"/>
    </source>
</evidence>
<dbReference type="RefSeq" id="WP_141928060.1">
    <property type="nucleotide sequence ID" value="NZ_BAABCI010000034.1"/>
</dbReference>
<dbReference type="GO" id="GO:0005737">
    <property type="term" value="C:cytoplasm"/>
    <property type="evidence" value="ECO:0007669"/>
    <property type="project" value="UniProtKB-SubCell"/>
</dbReference>
<dbReference type="Gene3D" id="3.40.1390.10">
    <property type="entry name" value="MurE/MurF, N-terminal domain"/>
    <property type="match status" value="1"/>
</dbReference>
<keyword evidence="4 10" id="KW-0547">Nucleotide-binding</keyword>
<evidence type="ECO:0000256" key="3">
    <source>
        <dbReference type="ARBA" id="ARBA00022618"/>
    </source>
</evidence>
<reference evidence="15 16" key="1">
    <citation type="submission" date="2019-06" db="EMBL/GenBank/DDBJ databases">
        <title>Sequencing the genomes of 1000 actinobacteria strains.</title>
        <authorList>
            <person name="Klenk H.-P."/>
        </authorList>
    </citation>
    <scope>NUCLEOTIDE SEQUENCE [LARGE SCALE GENOMIC DNA]</scope>
    <source>
        <strain evidence="15 16">DSM 19828</strain>
    </source>
</reference>
<evidence type="ECO:0000256" key="2">
    <source>
        <dbReference type="ARBA" id="ARBA00022598"/>
    </source>
</evidence>
<accession>A0A542EFT1</accession>
<dbReference type="GO" id="GO:0005524">
    <property type="term" value="F:ATP binding"/>
    <property type="evidence" value="ECO:0007669"/>
    <property type="project" value="UniProtKB-UniRule"/>
</dbReference>
<dbReference type="InterPro" id="IPR051046">
    <property type="entry name" value="MurCDEF_CellWall_CoF430Synth"/>
</dbReference>
<keyword evidence="9 10" id="KW-0961">Cell wall biogenesis/degradation</keyword>
<keyword evidence="8 10" id="KW-0131">Cell cycle</keyword>
<dbReference type="EC" id="6.3.2.10" evidence="10 11"/>
<feature type="domain" description="Mur ligase central" evidence="14">
    <location>
        <begin position="109"/>
        <end position="296"/>
    </location>
</feature>
<dbReference type="PANTHER" id="PTHR43024:SF1">
    <property type="entry name" value="UDP-N-ACETYLMURAMOYL-TRIPEPTIDE--D-ALANYL-D-ALANINE LIGASE"/>
    <property type="match status" value="1"/>
</dbReference>
<dbReference type="UniPathway" id="UPA00219"/>
<dbReference type="AlphaFoldDB" id="A0A542EFT1"/>
<keyword evidence="16" id="KW-1185">Reference proteome</keyword>
<dbReference type="InterPro" id="IPR005863">
    <property type="entry name" value="UDP-N-AcMur_synth"/>
</dbReference>
<dbReference type="Gene3D" id="3.90.190.20">
    <property type="entry name" value="Mur ligase, C-terminal domain"/>
    <property type="match status" value="1"/>
</dbReference>
<evidence type="ECO:0000313" key="16">
    <source>
        <dbReference type="Proteomes" id="UP000320806"/>
    </source>
</evidence>
<dbReference type="InterPro" id="IPR004101">
    <property type="entry name" value="Mur_ligase_C"/>
</dbReference>
<dbReference type="PANTHER" id="PTHR43024">
    <property type="entry name" value="UDP-N-ACETYLMURAMOYL-TRIPEPTIDE--D-ALANYL-D-ALANINE LIGASE"/>
    <property type="match status" value="1"/>
</dbReference>
<dbReference type="InterPro" id="IPR000713">
    <property type="entry name" value="Mur_ligase_N"/>
</dbReference>
<evidence type="ECO:0000256" key="6">
    <source>
        <dbReference type="ARBA" id="ARBA00022960"/>
    </source>
</evidence>
<comment type="function">
    <text evidence="10 11">Involved in cell wall formation. Catalyzes the final step in the synthesis of UDP-N-acetylmuramoyl-pentapeptide, the precursor of murein.</text>
</comment>
<evidence type="ECO:0000256" key="4">
    <source>
        <dbReference type="ARBA" id="ARBA00022741"/>
    </source>
</evidence>
<dbReference type="GO" id="GO:0009252">
    <property type="term" value="P:peptidoglycan biosynthetic process"/>
    <property type="evidence" value="ECO:0007669"/>
    <property type="project" value="UniProtKB-UniRule"/>
</dbReference>
<evidence type="ECO:0000259" key="14">
    <source>
        <dbReference type="Pfam" id="PF08245"/>
    </source>
</evidence>
<evidence type="ECO:0000259" key="13">
    <source>
        <dbReference type="Pfam" id="PF02875"/>
    </source>
</evidence>
<dbReference type="SUPFAM" id="SSF63418">
    <property type="entry name" value="MurE/MurF N-terminal domain"/>
    <property type="match status" value="1"/>
</dbReference>
<proteinExistence type="inferred from homology"/>
<dbReference type="GO" id="GO:0051301">
    <property type="term" value="P:cell division"/>
    <property type="evidence" value="ECO:0007669"/>
    <property type="project" value="UniProtKB-KW"/>
</dbReference>
<keyword evidence="5 10" id="KW-0067">ATP-binding</keyword>
<feature type="domain" description="Mur ligase C-terminal" evidence="13">
    <location>
        <begin position="320"/>
        <end position="443"/>
    </location>
</feature>
<feature type="domain" description="Mur ligase N-terminal catalytic" evidence="12">
    <location>
        <begin position="34"/>
        <end position="75"/>
    </location>
</feature>
<dbReference type="NCBIfam" id="TIGR01143">
    <property type="entry name" value="murF"/>
    <property type="match status" value="1"/>
</dbReference>
<dbReference type="SUPFAM" id="SSF53623">
    <property type="entry name" value="MurD-like peptide ligases, catalytic domain"/>
    <property type="match status" value="1"/>
</dbReference>
<evidence type="ECO:0000313" key="15">
    <source>
        <dbReference type="EMBL" id="TQJ14178.1"/>
    </source>
</evidence>
<keyword evidence="1 10" id="KW-0963">Cytoplasm</keyword>
<dbReference type="OrthoDB" id="9800958at2"/>
<dbReference type="InterPro" id="IPR013221">
    <property type="entry name" value="Mur_ligase_cen"/>
</dbReference>
<evidence type="ECO:0000256" key="7">
    <source>
        <dbReference type="ARBA" id="ARBA00022984"/>
    </source>
</evidence>
<evidence type="ECO:0000256" key="1">
    <source>
        <dbReference type="ARBA" id="ARBA00022490"/>
    </source>
</evidence>
<dbReference type="GO" id="GO:0008360">
    <property type="term" value="P:regulation of cell shape"/>
    <property type="evidence" value="ECO:0007669"/>
    <property type="project" value="UniProtKB-KW"/>
</dbReference>
<dbReference type="Pfam" id="PF08245">
    <property type="entry name" value="Mur_ligase_M"/>
    <property type="match status" value="1"/>
</dbReference>
<evidence type="ECO:0000259" key="12">
    <source>
        <dbReference type="Pfam" id="PF01225"/>
    </source>
</evidence>
<dbReference type="HAMAP" id="MF_02019">
    <property type="entry name" value="MurF"/>
    <property type="match status" value="1"/>
</dbReference>
<feature type="binding site" evidence="10">
    <location>
        <begin position="111"/>
        <end position="117"/>
    </location>
    <ligand>
        <name>ATP</name>
        <dbReference type="ChEBI" id="CHEBI:30616"/>
    </ligand>
</feature>
<comment type="pathway">
    <text evidence="10 11">Cell wall biogenesis; peptidoglycan biosynthesis.</text>
</comment>
<dbReference type="InterPro" id="IPR035911">
    <property type="entry name" value="MurE/MurF_N"/>
</dbReference>
<evidence type="ECO:0000256" key="10">
    <source>
        <dbReference type="HAMAP-Rule" id="MF_02019"/>
    </source>
</evidence>
<keyword evidence="6 10" id="KW-0133">Cell shape</keyword>
<gene>
    <name evidence="10" type="primary">murF</name>
    <name evidence="15" type="ORF">FB459_1625</name>
</gene>
<comment type="similarity">
    <text evidence="10">Belongs to the MurCDEF family. MurF subfamily.</text>
</comment>
<dbReference type="InterPro" id="IPR036565">
    <property type="entry name" value="Mur-like_cat_sf"/>
</dbReference>
<comment type="caution">
    <text evidence="15">The sequence shown here is derived from an EMBL/GenBank/DDBJ whole genome shotgun (WGS) entry which is preliminary data.</text>
</comment>
<evidence type="ECO:0000256" key="9">
    <source>
        <dbReference type="ARBA" id="ARBA00023316"/>
    </source>
</evidence>
<keyword evidence="3 10" id="KW-0132">Cell division</keyword>
<dbReference type="GO" id="GO:0047480">
    <property type="term" value="F:UDP-N-acetylmuramoyl-tripeptide-D-alanyl-D-alanine ligase activity"/>
    <property type="evidence" value="ECO:0007669"/>
    <property type="project" value="UniProtKB-UniRule"/>
</dbReference>
<keyword evidence="7 10" id="KW-0573">Peptidoglycan synthesis</keyword>
<dbReference type="GO" id="GO:0008766">
    <property type="term" value="F:UDP-N-acetylmuramoylalanyl-D-glutamyl-2,6-diaminopimelate-D-alanyl-D-alanine ligase activity"/>
    <property type="evidence" value="ECO:0007669"/>
    <property type="project" value="RHEA"/>
</dbReference>
<sequence length="464" mass="47900">MITMTLRQIADAVGGRLEPADAGDVRVDGAVISDSRLAEPGSLYVARVGEFADGHDFASAAAESGAVATLGSRAIEGMPTVVVDDVQTAFGVLARAVVDRADDLRIVGITGSSGKTSTKDLLGQVLSPLADSVVPEGSFNSEMGVPLTVCRVSTGTRYLVAEMGADGVGHIAYLTRIAPPHVGIVLNVGRAHVGEFGSVEAIAQTKGELVEALPADGLAVLNADDPRVAAMKSRSMAPVLLVGTGEHADLRAVDIELDDKSRASYTLVGDGEPRRIWLGLFGVHHVGNSLAVYAAARHLGVDADHIVSVFENAAAVSRWRMEVHELGNGVTIVNDAYNANPDSMAAALRALSTMTACGRKVAVLGQMLELGESSAEEHAGVGRKAAEFGVDLLITVGAGADAIGSAAQAAGVECKHVDDVDAAFRLLTGTLKPGDIALLKSSRDCGLRYLGDRLVDTDGKGARA</sequence>
<dbReference type="Pfam" id="PF01225">
    <property type="entry name" value="Mur_ligase"/>
    <property type="match status" value="1"/>
</dbReference>
<comment type="subcellular location">
    <subcellularLocation>
        <location evidence="10 11">Cytoplasm</location>
    </subcellularLocation>
</comment>
<keyword evidence="2 10" id="KW-0436">Ligase</keyword>
<dbReference type="SUPFAM" id="SSF53244">
    <property type="entry name" value="MurD-like peptide ligases, peptide-binding domain"/>
    <property type="match status" value="1"/>
</dbReference>
<dbReference type="GO" id="GO:0071555">
    <property type="term" value="P:cell wall organization"/>
    <property type="evidence" value="ECO:0007669"/>
    <property type="project" value="UniProtKB-KW"/>
</dbReference>
<organism evidence="15 16">
    <name type="scientific">Yimella lutea</name>
    <dbReference type="NCBI Taxonomy" id="587872"/>
    <lineage>
        <taxon>Bacteria</taxon>
        <taxon>Bacillati</taxon>
        <taxon>Actinomycetota</taxon>
        <taxon>Actinomycetes</taxon>
        <taxon>Micrococcales</taxon>
        <taxon>Dermacoccaceae</taxon>
        <taxon>Yimella</taxon>
    </lineage>
</organism>
<name>A0A542EFT1_9MICO</name>
<dbReference type="Pfam" id="PF02875">
    <property type="entry name" value="Mur_ligase_C"/>
    <property type="match status" value="1"/>
</dbReference>